<evidence type="ECO:0000313" key="2">
    <source>
        <dbReference type="Proteomes" id="UP000194141"/>
    </source>
</evidence>
<evidence type="ECO:0000313" key="1">
    <source>
        <dbReference type="EMBL" id="OSS41605.1"/>
    </source>
</evidence>
<dbReference type="AlphaFoldDB" id="A0A1X4XVR1"/>
<sequence>MDGKGDSFDIAKEVDLRGKNESEACGILDSSIKSAPKGKYILAYVNEYDYISKIAQKLPQLGAYIENVLKKNERDFIIMIRNDVKQAENA</sequence>
<accession>A0A1X4XVR1</accession>
<dbReference type="Proteomes" id="UP000194141">
    <property type="component" value="Unassembled WGS sequence"/>
</dbReference>
<comment type="caution">
    <text evidence="1">The sequence shown here is derived from an EMBL/GenBank/DDBJ whole genome shotgun (WGS) entry which is preliminary data.</text>
</comment>
<dbReference type="RefSeq" id="WP_086033849.1">
    <property type="nucleotide sequence ID" value="NZ_MDSU01000018.1"/>
</dbReference>
<organism evidence="1 2">
    <name type="scientific">Desulfurella amilsii</name>
    <dbReference type="NCBI Taxonomy" id="1562698"/>
    <lineage>
        <taxon>Bacteria</taxon>
        <taxon>Pseudomonadati</taxon>
        <taxon>Campylobacterota</taxon>
        <taxon>Desulfurellia</taxon>
        <taxon>Desulfurellales</taxon>
        <taxon>Desulfurellaceae</taxon>
        <taxon>Desulfurella</taxon>
    </lineage>
</organism>
<reference evidence="1 2" key="1">
    <citation type="journal article" date="2017" name="Front. Microbiol.">
        <title>Genome Sequence of Desulfurella amilsii Strain TR1 and Comparative Genomics of Desulfurellaceae Family.</title>
        <authorList>
            <person name="Florentino A.P."/>
            <person name="Stams A.J."/>
            <person name="Sanchez-Andrea I."/>
        </authorList>
    </citation>
    <scope>NUCLEOTIDE SEQUENCE [LARGE SCALE GENOMIC DNA]</scope>
    <source>
        <strain evidence="1 2">TR1</strain>
    </source>
</reference>
<dbReference type="EMBL" id="MDSU01000018">
    <property type="protein sequence ID" value="OSS41605.1"/>
    <property type="molecule type" value="Genomic_DNA"/>
</dbReference>
<proteinExistence type="predicted"/>
<keyword evidence="2" id="KW-1185">Reference proteome</keyword>
<name>A0A1X4XVR1_9BACT</name>
<gene>
    <name evidence="1" type="ORF">DESAMIL20_1158</name>
</gene>
<dbReference type="STRING" id="1562698.DESAMIL20_1158"/>
<dbReference type="OrthoDB" id="5518497at2"/>
<protein>
    <submittedName>
        <fullName evidence="1">Uncharacterized protein</fullName>
    </submittedName>
</protein>